<evidence type="ECO:0000256" key="1">
    <source>
        <dbReference type="ARBA" id="ARBA00022679"/>
    </source>
</evidence>
<evidence type="ECO:0000313" key="5">
    <source>
        <dbReference type="Proteomes" id="UP000253303"/>
    </source>
</evidence>
<accession>A0A366LRG0</accession>
<dbReference type="SUPFAM" id="SSF53756">
    <property type="entry name" value="UDP-Glycosyltransferase/glycogen phosphorylase"/>
    <property type="match status" value="1"/>
</dbReference>
<keyword evidence="5" id="KW-1185">Reference proteome</keyword>
<dbReference type="Proteomes" id="UP000253303">
    <property type="component" value="Unassembled WGS sequence"/>
</dbReference>
<evidence type="ECO:0000256" key="2">
    <source>
        <dbReference type="SAM" id="MobiDB-lite"/>
    </source>
</evidence>
<keyword evidence="1 4" id="KW-0808">Transferase</keyword>
<name>A0A366LRG0_9ACTN</name>
<feature type="region of interest" description="Disordered" evidence="2">
    <location>
        <begin position="437"/>
        <end position="477"/>
    </location>
</feature>
<dbReference type="AlphaFoldDB" id="A0A366LRG0"/>
<evidence type="ECO:0000259" key="3">
    <source>
        <dbReference type="Pfam" id="PF00534"/>
    </source>
</evidence>
<dbReference type="Gene3D" id="3.40.50.2000">
    <property type="entry name" value="Glycogen Phosphorylase B"/>
    <property type="match status" value="2"/>
</dbReference>
<dbReference type="InterPro" id="IPR001296">
    <property type="entry name" value="Glyco_trans_1"/>
</dbReference>
<dbReference type="EMBL" id="QMEY01000020">
    <property type="protein sequence ID" value="RBQ15894.1"/>
    <property type="molecule type" value="Genomic_DNA"/>
</dbReference>
<sequence length="477" mass="52135">MFQPAVYRKRNAVVHEQRGFPAVRTAIARGAVRLLEASDRRRARKAPPPQIRDIRILLLHANGMGGTIRTVINLAGQLAATHDVEIVSVLREAEEPFFEIPEGVRISYLDDRLGDGPGGPLRRLLSSRPSRLIPKEEAASHRFTMWTDLLLVRYLRNQTSGVVIATRPGLNLVTARFAHPGAITIGQEHVGLSSHAQPVQALLKRRYPMLDALVALTKADLSDYRTALRRKPRVLTRIPNALPPLSGGPSTLTGKTVVAVGRLTRVKGFHKLLAAWEQVSATHPDWTLRIYGAGNQQDNLAAEIRDRGLRDSAFLMGPVSDVGAALQEASIFAMTSRHEGFPMTILEAMSKGLAIVSFDSPHGPREMLTDRHDALMVKPRTPENLAERLCEVIEDEELRRRLGQAALATARKYDGAVIGEQWEELLAKLLDTRRAAAAPDLGPEPGAAAAEQLRPEPVSGAGRSRPRTPAGPAASEL</sequence>
<evidence type="ECO:0000313" key="4">
    <source>
        <dbReference type="EMBL" id="RBQ15894.1"/>
    </source>
</evidence>
<reference evidence="4 5" key="1">
    <citation type="submission" date="2018-06" db="EMBL/GenBank/DDBJ databases">
        <title>Sphaerisporangium craniellae sp. nov., isolated from a marine sponge in the South China Sea.</title>
        <authorList>
            <person name="Li L."/>
        </authorList>
    </citation>
    <scope>NUCLEOTIDE SEQUENCE [LARGE SCALE GENOMIC DNA]</scope>
    <source>
        <strain evidence="4 5">LHW63015</strain>
    </source>
</reference>
<protein>
    <submittedName>
        <fullName evidence="4">Glycosyltransferase family 4 protein</fullName>
    </submittedName>
</protein>
<dbReference type="PANTHER" id="PTHR12526">
    <property type="entry name" value="GLYCOSYLTRANSFERASE"/>
    <property type="match status" value="1"/>
</dbReference>
<proteinExistence type="predicted"/>
<organism evidence="4 5">
    <name type="scientific">Spongiactinospora rosea</name>
    <dbReference type="NCBI Taxonomy" id="2248750"/>
    <lineage>
        <taxon>Bacteria</taxon>
        <taxon>Bacillati</taxon>
        <taxon>Actinomycetota</taxon>
        <taxon>Actinomycetes</taxon>
        <taxon>Streptosporangiales</taxon>
        <taxon>Streptosporangiaceae</taxon>
        <taxon>Spongiactinospora</taxon>
    </lineage>
</organism>
<feature type="domain" description="Glycosyl transferase family 1" evidence="3">
    <location>
        <begin position="253"/>
        <end position="406"/>
    </location>
</feature>
<dbReference type="Pfam" id="PF00534">
    <property type="entry name" value="Glycos_transf_1"/>
    <property type="match status" value="1"/>
</dbReference>
<dbReference type="OrthoDB" id="570545at2"/>
<dbReference type="PANTHER" id="PTHR12526:SF627">
    <property type="entry name" value="D-RHAMNOSYLTRANSFERASE WBPZ"/>
    <property type="match status" value="1"/>
</dbReference>
<gene>
    <name evidence="4" type="ORF">DP939_33350</name>
</gene>
<dbReference type="CDD" id="cd03820">
    <property type="entry name" value="GT4_AmsD-like"/>
    <property type="match status" value="1"/>
</dbReference>
<comment type="caution">
    <text evidence="4">The sequence shown here is derived from an EMBL/GenBank/DDBJ whole genome shotgun (WGS) entry which is preliminary data.</text>
</comment>
<dbReference type="GO" id="GO:0016757">
    <property type="term" value="F:glycosyltransferase activity"/>
    <property type="evidence" value="ECO:0007669"/>
    <property type="project" value="InterPro"/>
</dbReference>